<comment type="caution">
    <text evidence="6">The sequence shown here is derived from an EMBL/GenBank/DDBJ whole genome shotgun (WGS) entry which is preliminary data.</text>
</comment>
<dbReference type="PANTHER" id="PTHR42978">
    <property type="entry name" value="QUORUM-QUENCHING LACTONASE YTNP-RELATED-RELATED"/>
    <property type="match status" value="1"/>
</dbReference>
<evidence type="ECO:0000259" key="5">
    <source>
        <dbReference type="SMART" id="SM00849"/>
    </source>
</evidence>
<dbReference type="SMART" id="SM00849">
    <property type="entry name" value="Lactamase_B"/>
    <property type="match status" value="1"/>
</dbReference>
<dbReference type="InterPro" id="IPR051013">
    <property type="entry name" value="MBL_superfamily_lactonases"/>
</dbReference>
<dbReference type="Proteomes" id="UP000092164">
    <property type="component" value="Unassembled WGS sequence"/>
</dbReference>
<evidence type="ECO:0000256" key="4">
    <source>
        <dbReference type="ARBA" id="ARBA00022833"/>
    </source>
</evidence>
<dbReference type="AlphaFoldDB" id="A0A1B7ZFQ2"/>
<dbReference type="Pfam" id="PF00753">
    <property type="entry name" value="Lactamase_B"/>
    <property type="match status" value="1"/>
</dbReference>
<protein>
    <submittedName>
        <fullName evidence="6">MBL fold metallo-hydrolase</fullName>
    </submittedName>
</protein>
<comment type="similarity">
    <text evidence="1">Belongs to the metallo-beta-lactamase superfamily.</text>
</comment>
<dbReference type="CDD" id="cd07729">
    <property type="entry name" value="AHL_lactonase_MBL-fold"/>
    <property type="match status" value="1"/>
</dbReference>
<gene>
    <name evidence="6" type="ORF">A9200_00600</name>
</gene>
<sequence>MKNVLIITVLFAAFSCKENKKESKDSSAAIEVVKPEVKLYTFDGGTVMVNNLELFSQDTTYQGQTKEFADPFYVISHPKGNLMWDAGLPEGLIAMGEPYTEPSGSFTVSRKDSVVNQLKSIGMSPADIKYIALSHTHFDHSGHANVFKDATWLVQKNEYDFITSEEAQKNNADLYNAIKELTVTEQLNGEHDVFGDGTVIIKSMPGHTPGHQVLYLDLAETGSVLLTGDLYHLYENRENRGVPIFNFNVEQTLNSMTEFEALAKENNARVIMQHSKEDFNKMPKAPEYLK</sequence>
<evidence type="ECO:0000256" key="1">
    <source>
        <dbReference type="ARBA" id="ARBA00007749"/>
    </source>
</evidence>
<keyword evidence="4" id="KW-0862">Zinc</keyword>
<dbReference type="PANTHER" id="PTHR42978:SF3">
    <property type="entry name" value="BLR3078 PROTEIN"/>
    <property type="match status" value="1"/>
</dbReference>
<evidence type="ECO:0000256" key="3">
    <source>
        <dbReference type="ARBA" id="ARBA00022801"/>
    </source>
</evidence>
<dbReference type="EMBL" id="LZFP01000001">
    <property type="protein sequence ID" value="OBR42397.1"/>
    <property type="molecule type" value="Genomic_DNA"/>
</dbReference>
<keyword evidence="7" id="KW-1185">Reference proteome</keyword>
<dbReference type="Gene3D" id="3.60.15.10">
    <property type="entry name" value="Ribonuclease Z/Hydroxyacylglutathione hydrolase-like"/>
    <property type="match status" value="1"/>
</dbReference>
<dbReference type="SUPFAM" id="SSF56281">
    <property type="entry name" value="Metallo-hydrolase/oxidoreductase"/>
    <property type="match status" value="1"/>
</dbReference>
<dbReference type="InterPro" id="IPR001279">
    <property type="entry name" value="Metallo-B-lactamas"/>
</dbReference>
<dbReference type="GO" id="GO:0016787">
    <property type="term" value="F:hydrolase activity"/>
    <property type="evidence" value="ECO:0007669"/>
    <property type="project" value="UniProtKB-KW"/>
</dbReference>
<dbReference type="GO" id="GO:0046872">
    <property type="term" value="F:metal ion binding"/>
    <property type="evidence" value="ECO:0007669"/>
    <property type="project" value="UniProtKB-KW"/>
</dbReference>
<feature type="domain" description="Metallo-beta-lactamase" evidence="5">
    <location>
        <begin position="69"/>
        <end position="274"/>
    </location>
</feature>
<dbReference type="KEGG" id="mart:BTR34_08960"/>
<reference evidence="7" key="1">
    <citation type="submission" date="2016-06" db="EMBL/GenBank/DDBJ databases">
        <authorList>
            <person name="Zhan P."/>
        </authorList>
    </citation>
    <scope>NUCLEOTIDE SEQUENCE [LARGE SCALE GENOMIC DNA]</scope>
    <source>
        <strain evidence="7">T28</strain>
    </source>
</reference>
<keyword evidence="3 6" id="KW-0378">Hydrolase</keyword>
<accession>A0A1B7ZFQ2</accession>
<dbReference type="PROSITE" id="PS51257">
    <property type="entry name" value="PROKAR_LIPOPROTEIN"/>
    <property type="match status" value="1"/>
</dbReference>
<name>A0A1B7ZFQ2_9FLAO</name>
<proteinExistence type="inferred from homology"/>
<dbReference type="OrthoDB" id="9802248at2"/>
<keyword evidence="2" id="KW-0479">Metal-binding</keyword>
<evidence type="ECO:0000256" key="2">
    <source>
        <dbReference type="ARBA" id="ARBA00022723"/>
    </source>
</evidence>
<dbReference type="STRING" id="1836467.BTR34_08960"/>
<evidence type="ECO:0000313" key="7">
    <source>
        <dbReference type="Proteomes" id="UP000092164"/>
    </source>
</evidence>
<organism evidence="6 7">
    <name type="scientific">Maribacter hydrothermalis</name>
    <dbReference type="NCBI Taxonomy" id="1836467"/>
    <lineage>
        <taxon>Bacteria</taxon>
        <taxon>Pseudomonadati</taxon>
        <taxon>Bacteroidota</taxon>
        <taxon>Flavobacteriia</taxon>
        <taxon>Flavobacteriales</taxon>
        <taxon>Flavobacteriaceae</taxon>
        <taxon>Maribacter</taxon>
    </lineage>
</organism>
<evidence type="ECO:0000313" key="6">
    <source>
        <dbReference type="EMBL" id="OBR42397.1"/>
    </source>
</evidence>
<dbReference type="InterPro" id="IPR036866">
    <property type="entry name" value="RibonucZ/Hydroxyglut_hydro"/>
</dbReference>